<dbReference type="PROSITE" id="PS50022">
    <property type="entry name" value="FA58C_3"/>
    <property type="match status" value="1"/>
</dbReference>
<dbReference type="AlphaFoldDB" id="A0A6P8HV46"/>
<evidence type="ECO:0000256" key="3">
    <source>
        <dbReference type="ARBA" id="ARBA00022737"/>
    </source>
</evidence>
<dbReference type="KEGG" id="aten:116293208"/>
<feature type="disulfide bond" evidence="5">
    <location>
        <begin position="146"/>
        <end position="189"/>
    </location>
</feature>
<dbReference type="SUPFAM" id="SSF57535">
    <property type="entry name" value="Complement control module/SCR domain"/>
    <property type="match status" value="5"/>
</dbReference>
<dbReference type="Pfam" id="PF00754">
    <property type="entry name" value="F5_F8_type_C"/>
    <property type="match status" value="1"/>
</dbReference>
<feature type="domain" description="F5/8 type C" evidence="7">
    <location>
        <begin position="320"/>
        <end position="467"/>
    </location>
</feature>
<dbReference type="InParanoid" id="A0A6P8HV46"/>
<gene>
    <name evidence="10" type="primary">LOC116293208</name>
</gene>
<dbReference type="InterPro" id="IPR035976">
    <property type="entry name" value="Sushi/SCR/CCP_sf"/>
</dbReference>
<dbReference type="Proteomes" id="UP000515163">
    <property type="component" value="Unplaced"/>
</dbReference>
<dbReference type="OrthoDB" id="5981401at2759"/>
<sequence length="480" mass="55133">MENLVIFFLTVLCFFYQTNNCKDLTCSRPTPPDNAYIYTGKRKLKEKYGLNEVVMFRCKIGNGASFMKCITSGWSQITNLQCLPIECRDPGRPVNGARYPDRNKYVFKDRIRFQCKTNYTLSGFPYITCQQDKRWSGNVPRCLEACLRPNKYPVNGGIRGSYISYRHKYSIRYYCNRGYNLVGREYVRCLNGTWENKQPTCRPVECRDSGRPVNGGRYPDRNKYVFKDKIDFQCNTNYTLRGDSSITCQQDKRWSGNVPKCLAPCKDPGIPNNGQRHDHSFLHNASVRFSCRRGWNIQGSQTITCNDGNWDRTTPVCMECASALGMEDGKIPDSNIRASSTRWIYHAKYGRLNGRYAWCSGVGRDPYLQIDFGKPYRITGLATQGSAYNNRWVENYTVTSNLAGSSFNIYREDNRDKIFIGNRDKGSVVKNKLSNPVIARRLRIYPKKQGGFSYFNPACVRVEIYGCDLPSGKCIVIIRI</sequence>
<feature type="disulfide bond" evidence="5">
    <location>
        <begin position="234"/>
        <end position="261"/>
    </location>
</feature>
<organism evidence="9 10">
    <name type="scientific">Actinia tenebrosa</name>
    <name type="common">Australian red waratah sea anemone</name>
    <dbReference type="NCBI Taxonomy" id="6105"/>
    <lineage>
        <taxon>Eukaryota</taxon>
        <taxon>Metazoa</taxon>
        <taxon>Cnidaria</taxon>
        <taxon>Anthozoa</taxon>
        <taxon>Hexacorallia</taxon>
        <taxon>Actiniaria</taxon>
        <taxon>Actiniidae</taxon>
        <taxon>Actinia</taxon>
    </lineage>
</organism>
<dbReference type="InterPro" id="IPR000436">
    <property type="entry name" value="Sushi_SCR_CCP_dom"/>
</dbReference>
<feature type="domain" description="Sushi" evidence="8">
    <location>
        <begin position="204"/>
        <end position="261"/>
    </location>
</feature>
<dbReference type="PROSITE" id="PS50923">
    <property type="entry name" value="SUSHI"/>
    <property type="match status" value="4"/>
</dbReference>
<evidence type="ECO:0000256" key="6">
    <source>
        <dbReference type="SAM" id="SignalP"/>
    </source>
</evidence>
<dbReference type="Gene3D" id="2.10.70.10">
    <property type="entry name" value="Complement Module, domain 1"/>
    <property type="match status" value="5"/>
</dbReference>
<dbReference type="CDD" id="cd00057">
    <property type="entry name" value="FA58C"/>
    <property type="match status" value="1"/>
</dbReference>
<dbReference type="InterPro" id="IPR000421">
    <property type="entry name" value="FA58C"/>
</dbReference>
<keyword evidence="4 5" id="KW-1015">Disulfide bond</keyword>
<dbReference type="InterPro" id="IPR051277">
    <property type="entry name" value="SEZ6_CSMD_C4BPB_Regulators"/>
</dbReference>
<dbReference type="PANTHER" id="PTHR45656">
    <property type="entry name" value="PROTEIN CBR-CLEC-78"/>
    <property type="match status" value="1"/>
</dbReference>
<protein>
    <submittedName>
        <fullName evidence="10">CUB and sushi domain-containing protein 1-like</fullName>
    </submittedName>
</protein>
<dbReference type="SMART" id="SM00231">
    <property type="entry name" value="FA58C"/>
    <property type="match status" value="1"/>
</dbReference>
<feature type="signal peptide" evidence="6">
    <location>
        <begin position="1"/>
        <end position="21"/>
    </location>
</feature>
<evidence type="ECO:0000313" key="10">
    <source>
        <dbReference type="RefSeq" id="XP_031556472.1"/>
    </source>
</evidence>
<comment type="caution">
    <text evidence="5">Lacks conserved residue(s) required for the propagation of feature annotation.</text>
</comment>
<feature type="domain" description="Sushi" evidence="8">
    <location>
        <begin position="263"/>
        <end position="319"/>
    </location>
</feature>
<keyword evidence="2 6" id="KW-0732">Signal</keyword>
<keyword evidence="1 5" id="KW-0768">Sushi</keyword>
<keyword evidence="3" id="KW-0677">Repeat</keyword>
<dbReference type="FunFam" id="2.10.70.10:FF:000014">
    <property type="entry name" value="Membrane cofactor protein"/>
    <property type="match status" value="1"/>
</dbReference>
<evidence type="ECO:0000256" key="4">
    <source>
        <dbReference type="ARBA" id="ARBA00023157"/>
    </source>
</evidence>
<dbReference type="RefSeq" id="XP_031556472.1">
    <property type="nucleotide sequence ID" value="XM_031700612.1"/>
</dbReference>
<dbReference type="PANTHER" id="PTHR45656:SF4">
    <property type="entry name" value="PROTEIN CBR-CLEC-78"/>
    <property type="match status" value="1"/>
</dbReference>
<evidence type="ECO:0000256" key="5">
    <source>
        <dbReference type="PROSITE-ProRule" id="PRU00302"/>
    </source>
</evidence>
<dbReference type="GeneID" id="116293208"/>
<feature type="domain" description="Sushi" evidence="8">
    <location>
        <begin position="145"/>
        <end position="203"/>
    </location>
</feature>
<evidence type="ECO:0000256" key="1">
    <source>
        <dbReference type="ARBA" id="ARBA00022659"/>
    </source>
</evidence>
<name>A0A6P8HV46_ACTTE</name>
<dbReference type="SMART" id="SM00032">
    <property type="entry name" value="CCP"/>
    <property type="match status" value="5"/>
</dbReference>
<keyword evidence="9" id="KW-1185">Reference proteome</keyword>
<evidence type="ECO:0000313" key="9">
    <source>
        <dbReference type="Proteomes" id="UP000515163"/>
    </source>
</evidence>
<feature type="non-terminal residue" evidence="10">
    <location>
        <position position="480"/>
    </location>
</feature>
<dbReference type="SUPFAM" id="SSF49785">
    <property type="entry name" value="Galactose-binding domain-like"/>
    <property type="match status" value="1"/>
</dbReference>
<evidence type="ECO:0000259" key="7">
    <source>
        <dbReference type="PROSITE" id="PS50022"/>
    </source>
</evidence>
<proteinExistence type="predicted"/>
<feature type="chain" id="PRO_5028079954" evidence="6">
    <location>
        <begin position="22"/>
        <end position="480"/>
    </location>
</feature>
<evidence type="ECO:0000259" key="8">
    <source>
        <dbReference type="PROSITE" id="PS50923"/>
    </source>
</evidence>
<feature type="domain" description="Sushi" evidence="8">
    <location>
        <begin position="85"/>
        <end position="144"/>
    </location>
</feature>
<evidence type="ECO:0000256" key="2">
    <source>
        <dbReference type="ARBA" id="ARBA00022729"/>
    </source>
</evidence>
<reference evidence="10" key="1">
    <citation type="submission" date="2025-08" db="UniProtKB">
        <authorList>
            <consortium name="RefSeq"/>
        </authorList>
    </citation>
    <scope>IDENTIFICATION</scope>
    <source>
        <tissue evidence="10">Tentacle</tissue>
    </source>
</reference>
<dbReference type="Pfam" id="PF00084">
    <property type="entry name" value="Sushi"/>
    <property type="match status" value="4"/>
</dbReference>
<dbReference type="CDD" id="cd00033">
    <property type="entry name" value="CCP"/>
    <property type="match status" value="4"/>
</dbReference>
<feature type="disulfide bond" evidence="5">
    <location>
        <begin position="115"/>
        <end position="142"/>
    </location>
</feature>
<dbReference type="InterPro" id="IPR008979">
    <property type="entry name" value="Galactose-bd-like_sf"/>
</dbReference>
<dbReference type="Gene3D" id="2.60.120.260">
    <property type="entry name" value="Galactose-binding domain-like"/>
    <property type="match status" value="1"/>
</dbReference>
<accession>A0A6P8HV46</accession>